<dbReference type="InterPro" id="IPR020449">
    <property type="entry name" value="Tscrpt_reg_AraC-type_HTH"/>
</dbReference>
<dbReference type="InterPro" id="IPR050959">
    <property type="entry name" value="MarA-like"/>
</dbReference>
<evidence type="ECO:0000313" key="6">
    <source>
        <dbReference type="Proteomes" id="UP000194003"/>
    </source>
</evidence>
<dbReference type="SMART" id="SM00342">
    <property type="entry name" value="HTH_ARAC"/>
    <property type="match status" value="1"/>
</dbReference>
<evidence type="ECO:0000313" key="5">
    <source>
        <dbReference type="EMBL" id="OSM00096.1"/>
    </source>
</evidence>
<dbReference type="InterPro" id="IPR029442">
    <property type="entry name" value="GyrI-like"/>
</dbReference>
<dbReference type="PANTHER" id="PTHR47504">
    <property type="entry name" value="RIGHT ORIGIN-BINDING PROTEIN"/>
    <property type="match status" value="1"/>
</dbReference>
<keyword evidence="1" id="KW-0805">Transcription regulation</keyword>
<dbReference type="PROSITE" id="PS01124">
    <property type="entry name" value="HTH_ARAC_FAMILY_2"/>
    <property type="match status" value="1"/>
</dbReference>
<dbReference type="InterPro" id="IPR010499">
    <property type="entry name" value="AraC_E-bd"/>
</dbReference>
<reference evidence="5 6" key="1">
    <citation type="journal article" date="2016" name="BMC Genomics">
        <title>Combined genomic and structural analyses of a cultured magnetotactic bacterium reveals its niche adaptation to a dynamic environment.</title>
        <authorList>
            <person name="Araujo A.C."/>
            <person name="Morillo V."/>
            <person name="Cypriano J."/>
            <person name="Teixeira L.C."/>
            <person name="Leao P."/>
            <person name="Lyra S."/>
            <person name="Almeida L.G."/>
            <person name="Bazylinski D.A."/>
            <person name="Vasconcellos A.T."/>
            <person name="Abreu F."/>
            <person name="Lins U."/>
        </authorList>
    </citation>
    <scope>NUCLEOTIDE SEQUENCE [LARGE SCALE GENOMIC DNA]</scope>
    <source>
        <strain evidence="5 6">IT-1</strain>
    </source>
</reference>
<evidence type="ECO:0000256" key="1">
    <source>
        <dbReference type="ARBA" id="ARBA00023015"/>
    </source>
</evidence>
<dbReference type="SMART" id="SM00871">
    <property type="entry name" value="AraC_E_bind"/>
    <property type="match status" value="1"/>
</dbReference>
<dbReference type="InterPro" id="IPR018062">
    <property type="entry name" value="HTH_AraC-typ_CS"/>
</dbReference>
<dbReference type="GO" id="GO:0043565">
    <property type="term" value="F:sequence-specific DNA binding"/>
    <property type="evidence" value="ECO:0007669"/>
    <property type="project" value="InterPro"/>
</dbReference>
<dbReference type="EMBL" id="LVJN01000021">
    <property type="protein sequence ID" value="OSM00096.1"/>
    <property type="molecule type" value="Genomic_DNA"/>
</dbReference>
<dbReference type="InterPro" id="IPR018060">
    <property type="entry name" value="HTH_AraC"/>
</dbReference>
<dbReference type="STRING" id="1434232.MAIT1_00521"/>
<dbReference type="Pfam" id="PF06445">
    <property type="entry name" value="GyrI-like"/>
    <property type="match status" value="1"/>
</dbReference>
<dbReference type="PANTHER" id="PTHR47504:SF5">
    <property type="entry name" value="RIGHT ORIGIN-BINDING PROTEIN"/>
    <property type="match status" value="1"/>
</dbReference>
<proteinExistence type="predicted"/>
<name>A0A1Y2JYY0_9PROT</name>
<dbReference type="Proteomes" id="UP000194003">
    <property type="component" value="Unassembled WGS sequence"/>
</dbReference>
<keyword evidence="2" id="KW-0238">DNA-binding</keyword>
<feature type="domain" description="HTH araC/xylS-type" evidence="4">
    <location>
        <begin position="1"/>
        <end position="77"/>
    </location>
</feature>
<protein>
    <submittedName>
        <fullName evidence="5">Putative AraC family transcriptional regulator</fullName>
    </submittedName>
</protein>
<keyword evidence="6" id="KW-1185">Reference proteome</keyword>
<dbReference type="Gene3D" id="3.20.80.10">
    <property type="entry name" value="Regulatory factor, effector binding domain"/>
    <property type="match status" value="1"/>
</dbReference>
<gene>
    <name evidence="5" type="ORF">MAIT1_00521</name>
</gene>
<dbReference type="AlphaFoldDB" id="A0A1Y2JYY0"/>
<dbReference type="SUPFAM" id="SSF55136">
    <property type="entry name" value="Probable bacterial effector-binding domain"/>
    <property type="match status" value="1"/>
</dbReference>
<keyword evidence="3" id="KW-0804">Transcription</keyword>
<evidence type="ECO:0000256" key="3">
    <source>
        <dbReference type="ARBA" id="ARBA00023163"/>
    </source>
</evidence>
<evidence type="ECO:0000259" key="4">
    <source>
        <dbReference type="PROSITE" id="PS01124"/>
    </source>
</evidence>
<sequence length="260" mass="29423">MAAFSPYHFHRIFSRLVGKSFARFLRLRRLEWSAMQLLTGNRRILDIALDAQFESQEAFTRAFKRAYGAAPAQFRRHDRVKRMQTPAAILNPLLLCKGEIMQPEIIENASLTLLGLHKSHPEPDFQQALEQWAAFRALCEGAHCAGESSLYGVSLVPAQIRKQGDCAQPFEYMTAVEATDDNTNDAPEGLTRITLPQSRYAVYRYQGPVSGFQSFIMSVWSHYLPASGLQPAQAPQLEVYNQQVQLDSPDNEMAYWVPIV</sequence>
<dbReference type="SUPFAM" id="SSF46689">
    <property type="entry name" value="Homeodomain-like"/>
    <property type="match status" value="1"/>
</dbReference>
<dbReference type="InterPro" id="IPR009057">
    <property type="entry name" value="Homeodomain-like_sf"/>
</dbReference>
<dbReference type="Pfam" id="PF12833">
    <property type="entry name" value="HTH_18"/>
    <property type="match status" value="1"/>
</dbReference>
<organism evidence="5 6">
    <name type="scientific">Magnetofaba australis IT-1</name>
    <dbReference type="NCBI Taxonomy" id="1434232"/>
    <lineage>
        <taxon>Bacteria</taxon>
        <taxon>Pseudomonadati</taxon>
        <taxon>Pseudomonadota</taxon>
        <taxon>Magnetococcia</taxon>
        <taxon>Magnetococcales</taxon>
        <taxon>Magnetococcaceae</taxon>
        <taxon>Magnetofaba</taxon>
    </lineage>
</organism>
<dbReference type="PRINTS" id="PR00032">
    <property type="entry name" value="HTHARAC"/>
</dbReference>
<dbReference type="InterPro" id="IPR011256">
    <property type="entry name" value="Reg_factor_effector_dom_sf"/>
</dbReference>
<accession>A0A1Y2JYY0</accession>
<comment type="caution">
    <text evidence="5">The sequence shown here is derived from an EMBL/GenBank/DDBJ whole genome shotgun (WGS) entry which is preliminary data.</text>
</comment>
<dbReference type="Gene3D" id="1.10.10.60">
    <property type="entry name" value="Homeodomain-like"/>
    <property type="match status" value="2"/>
</dbReference>
<evidence type="ECO:0000256" key="2">
    <source>
        <dbReference type="ARBA" id="ARBA00023125"/>
    </source>
</evidence>
<dbReference type="GO" id="GO:0003700">
    <property type="term" value="F:DNA-binding transcription factor activity"/>
    <property type="evidence" value="ECO:0007669"/>
    <property type="project" value="InterPro"/>
</dbReference>
<dbReference type="PROSITE" id="PS00041">
    <property type="entry name" value="HTH_ARAC_FAMILY_1"/>
    <property type="match status" value="1"/>
</dbReference>